<sequence>MDSAAVYLSPATPMEREPGNNILELIGLFFLQKIWYPISRHTPLTARHSWILVHWGTLLIINSCFEIYFNSNTLAIFSLYILSSIIVIIGYIFRVKVILQFFKTITTVGIYASFGFFIIQLVLLVFVARKYLGDTVWKSAITFLSFIMLNIQYTLLNDVISKWESTEELNDLILHTNT</sequence>
<dbReference type="RefSeq" id="XP_053587016.1">
    <property type="nucleotide sequence ID" value="XM_053727439.1"/>
</dbReference>
<feature type="transmembrane region" description="Helical" evidence="1">
    <location>
        <begin position="105"/>
        <end position="127"/>
    </location>
</feature>
<accession>A0A6A5H0K4</accession>
<dbReference type="KEGG" id="crq:GCK72_009576"/>
<proteinExistence type="predicted"/>
<feature type="transmembrane region" description="Helical" evidence="1">
    <location>
        <begin position="50"/>
        <end position="69"/>
    </location>
</feature>
<dbReference type="AlphaFoldDB" id="A0A6A5H0K4"/>
<evidence type="ECO:0000313" key="3">
    <source>
        <dbReference type="Proteomes" id="UP000483820"/>
    </source>
</evidence>
<gene>
    <name evidence="2" type="ORF">GCK72_009576</name>
</gene>
<feature type="transmembrane region" description="Helical" evidence="1">
    <location>
        <begin position="75"/>
        <end position="93"/>
    </location>
</feature>
<dbReference type="GeneID" id="78774903"/>
<dbReference type="EMBL" id="WUAV01000003">
    <property type="protein sequence ID" value="KAF1761320.1"/>
    <property type="molecule type" value="Genomic_DNA"/>
</dbReference>
<protein>
    <submittedName>
        <fullName evidence="2">Uncharacterized protein</fullName>
    </submittedName>
</protein>
<reference evidence="2 3" key="1">
    <citation type="submission" date="2019-12" db="EMBL/GenBank/DDBJ databases">
        <title>Chromosome-level assembly of the Caenorhabditis remanei genome.</title>
        <authorList>
            <person name="Teterina A.A."/>
            <person name="Willis J.H."/>
            <person name="Phillips P.C."/>
        </authorList>
    </citation>
    <scope>NUCLEOTIDE SEQUENCE [LARGE SCALE GENOMIC DNA]</scope>
    <source>
        <strain evidence="2 3">PX506</strain>
        <tissue evidence="2">Whole organism</tissue>
    </source>
</reference>
<keyword evidence="1" id="KW-1133">Transmembrane helix</keyword>
<feature type="transmembrane region" description="Helical" evidence="1">
    <location>
        <begin position="139"/>
        <end position="156"/>
    </location>
</feature>
<evidence type="ECO:0000256" key="1">
    <source>
        <dbReference type="SAM" id="Phobius"/>
    </source>
</evidence>
<comment type="caution">
    <text evidence="2">The sequence shown here is derived from an EMBL/GenBank/DDBJ whole genome shotgun (WGS) entry which is preliminary data.</text>
</comment>
<organism evidence="2 3">
    <name type="scientific">Caenorhabditis remanei</name>
    <name type="common">Caenorhabditis vulgaris</name>
    <dbReference type="NCBI Taxonomy" id="31234"/>
    <lineage>
        <taxon>Eukaryota</taxon>
        <taxon>Metazoa</taxon>
        <taxon>Ecdysozoa</taxon>
        <taxon>Nematoda</taxon>
        <taxon>Chromadorea</taxon>
        <taxon>Rhabditida</taxon>
        <taxon>Rhabditina</taxon>
        <taxon>Rhabditomorpha</taxon>
        <taxon>Rhabditoidea</taxon>
        <taxon>Rhabditidae</taxon>
        <taxon>Peloderinae</taxon>
        <taxon>Caenorhabditis</taxon>
    </lineage>
</organism>
<evidence type="ECO:0000313" key="2">
    <source>
        <dbReference type="EMBL" id="KAF1761320.1"/>
    </source>
</evidence>
<keyword evidence="1" id="KW-0812">Transmembrane</keyword>
<dbReference type="Proteomes" id="UP000483820">
    <property type="component" value="Chromosome III"/>
</dbReference>
<keyword evidence="1" id="KW-0472">Membrane</keyword>
<name>A0A6A5H0K4_CAERE</name>
<dbReference type="CTD" id="78774903"/>